<dbReference type="AlphaFoldDB" id="A0A6D2IH88"/>
<dbReference type="InterPro" id="IPR053781">
    <property type="entry name" value="F-box_AtFBL13-like"/>
</dbReference>
<keyword evidence="3" id="KW-1185">Reference proteome</keyword>
<comment type="caution">
    <text evidence="2">The sequence shown here is derived from an EMBL/GenBank/DDBJ whole genome shotgun (WGS) entry which is preliminary data.</text>
</comment>
<dbReference type="PANTHER" id="PTHR31293:SF22">
    <property type="entry name" value="BNAC06G06520D PROTEIN"/>
    <property type="match status" value="1"/>
</dbReference>
<dbReference type="SUPFAM" id="SSF52047">
    <property type="entry name" value="RNI-like"/>
    <property type="match status" value="1"/>
</dbReference>
<name>A0A6D2IH88_9BRAS</name>
<dbReference type="SUPFAM" id="SSF81383">
    <property type="entry name" value="F-box domain"/>
    <property type="match status" value="1"/>
</dbReference>
<organism evidence="2 3">
    <name type="scientific">Microthlaspi erraticum</name>
    <dbReference type="NCBI Taxonomy" id="1685480"/>
    <lineage>
        <taxon>Eukaryota</taxon>
        <taxon>Viridiplantae</taxon>
        <taxon>Streptophyta</taxon>
        <taxon>Embryophyta</taxon>
        <taxon>Tracheophyta</taxon>
        <taxon>Spermatophyta</taxon>
        <taxon>Magnoliopsida</taxon>
        <taxon>eudicotyledons</taxon>
        <taxon>Gunneridae</taxon>
        <taxon>Pentapetalae</taxon>
        <taxon>rosids</taxon>
        <taxon>malvids</taxon>
        <taxon>Brassicales</taxon>
        <taxon>Brassicaceae</taxon>
        <taxon>Coluteocarpeae</taxon>
        <taxon>Microthlaspi</taxon>
    </lineage>
</organism>
<dbReference type="SMART" id="SM00256">
    <property type="entry name" value="FBOX"/>
    <property type="match status" value="1"/>
</dbReference>
<protein>
    <recommendedName>
        <fullName evidence="1">F-box domain-containing protein</fullName>
    </recommendedName>
</protein>
<evidence type="ECO:0000313" key="3">
    <source>
        <dbReference type="Proteomes" id="UP000467841"/>
    </source>
</evidence>
<dbReference type="InterPro" id="IPR055294">
    <property type="entry name" value="FBL60-like"/>
</dbReference>
<dbReference type="CDD" id="cd22160">
    <property type="entry name" value="F-box_AtFBL13-like"/>
    <property type="match status" value="1"/>
</dbReference>
<dbReference type="Gene3D" id="3.80.10.10">
    <property type="entry name" value="Ribonuclease Inhibitor"/>
    <property type="match status" value="1"/>
</dbReference>
<dbReference type="InterPro" id="IPR001810">
    <property type="entry name" value="F-box_dom"/>
</dbReference>
<gene>
    <name evidence="2" type="ORF">MERR_LOCUS11643</name>
</gene>
<dbReference type="EMBL" id="CACVBM020000888">
    <property type="protein sequence ID" value="CAA7024408.1"/>
    <property type="molecule type" value="Genomic_DNA"/>
</dbReference>
<proteinExistence type="predicted"/>
<dbReference type="InterPro" id="IPR036047">
    <property type="entry name" value="F-box-like_dom_sf"/>
</dbReference>
<dbReference type="PROSITE" id="PS50181">
    <property type="entry name" value="FBOX"/>
    <property type="match status" value="1"/>
</dbReference>
<evidence type="ECO:0000259" key="1">
    <source>
        <dbReference type="PROSITE" id="PS50181"/>
    </source>
</evidence>
<dbReference type="Gene3D" id="1.20.1280.50">
    <property type="match status" value="1"/>
</dbReference>
<dbReference type="PANTHER" id="PTHR31293">
    <property type="entry name" value="RNI-LIKE SUPERFAMILY PROTEIN"/>
    <property type="match status" value="1"/>
</dbReference>
<dbReference type="OrthoDB" id="1029782at2759"/>
<dbReference type="Pfam" id="PF00646">
    <property type="entry name" value="F-box"/>
    <property type="match status" value="1"/>
</dbReference>
<evidence type="ECO:0000313" key="2">
    <source>
        <dbReference type="EMBL" id="CAA7024408.1"/>
    </source>
</evidence>
<dbReference type="Proteomes" id="UP000467841">
    <property type="component" value="Unassembled WGS sequence"/>
</dbReference>
<feature type="domain" description="F-box" evidence="1">
    <location>
        <begin position="7"/>
        <end position="62"/>
    </location>
</feature>
<dbReference type="InterPro" id="IPR055411">
    <property type="entry name" value="LRR_FXL15/At3g58940/PEG3-like"/>
</dbReference>
<reference evidence="2" key="1">
    <citation type="submission" date="2020-01" db="EMBL/GenBank/DDBJ databases">
        <authorList>
            <person name="Mishra B."/>
        </authorList>
    </citation>
    <scope>NUCLEOTIDE SEQUENCE [LARGE SCALE GENOMIC DNA]</scope>
</reference>
<sequence length="440" mass="49717">MMDTVSREAISRLPDEVLGKILSFLPTKQAASTSILSKEWRYLFRLVDNLDFDDKDKKSRSMFSFLADLLEIDLDDKESSYVFPESFKNFVDRTLSLQCGYPIKRLSLKIKAAKNNDCNKTCVGRWISNVVERGVLELDLMIKLPRFQCLFSLGKSPSVHGFLPPKLFASKSLTKLSLGKHLYLEKLPSCVSLPSLKSLFLDMVFFECGEEGLSCVLLAGCPALEELSLRYSNFSEMPNNITSPSLKRLSVDYGSPICFDDKSHVLSFDLPNLAYLDYTGFALGDYPIVTLDSLVEAKLDLQMTNMVIYPFVKLLPLFDNLVNLSLGSKNRKCWKLLVYLLKHSPKLETLVIEDLDGYTSVICMPLNNVKVLSVLGYRGTAQEFKQLKSFLWNFECLELLQVDVTEDDDGMLLKATEDLERLCGASVSSKCHIKATRTRL</sequence>
<dbReference type="Pfam" id="PF24758">
    <property type="entry name" value="LRR_At5g56370"/>
    <property type="match status" value="1"/>
</dbReference>
<dbReference type="InterPro" id="IPR032675">
    <property type="entry name" value="LRR_dom_sf"/>
</dbReference>
<accession>A0A6D2IH88</accession>